<reference evidence="3" key="1">
    <citation type="submission" date="2008-06" db="EMBL/GenBank/DDBJ databases">
        <title>Complete sequence of Chlorobium phaeobacteroides BS1.</title>
        <authorList>
            <consortium name="US DOE Joint Genome Institute"/>
            <person name="Lucas S."/>
            <person name="Copeland A."/>
            <person name="Lapidus A."/>
            <person name="Glavina del Rio T."/>
            <person name="Dalin E."/>
            <person name="Tice H."/>
            <person name="Bruce D."/>
            <person name="Goodwin L."/>
            <person name="Pitluck S."/>
            <person name="Schmutz J."/>
            <person name="Larimer F."/>
            <person name="Land M."/>
            <person name="Hauser L."/>
            <person name="Kyrpides N."/>
            <person name="Ovchinnikova G."/>
            <person name="Li T."/>
            <person name="Liu Z."/>
            <person name="Zhao F."/>
            <person name="Overmann J."/>
            <person name="Bryant D.A."/>
            <person name="Richardson P."/>
        </authorList>
    </citation>
    <scope>NUCLEOTIDE SEQUENCE [LARGE SCALE GENOMIC DNA]</scope>
    <source>
        <strain evidence="3">BS1</strain>
    </source>
</reference>
<protein>
    <submittedName>
        <fullName evidence="3">Uncharacterized protein</fullName>
    </submittedName>
</protein>
<dbReference type="HOGENOM" id="CLU_1657705_0_0_10"/>
<proteinExistence type="predicted"/>
<keyword evidence="2" id="KW-1133">Transmembrane helix</keyword>
<organism evidence="3">
    <name type="scientific">Chlorobium phaeobacteroides (strain BS1)</name>
    <dbReference type="NCBI Taxonomy" id="331678"/>
    <lineage>
        <taxon>Bacteria</taxon>
        <taxon>Pseudomonadati</taxon>
        <taxon>Chlorobiota</taxon>
        <taxon>Chlorobiia</taxon>
        <taxon>Chlorobiales</taxon>
        <taxon>Chlorobiaceae</taxon>
        <taxon>Chlorobium/Pelodictyon group</taxon>
        <taxon>Chlorobium</taxon>
    </lineage>
</organism>
<dbReference type="KEGG" id="cpb:Cphamn1_0875"/>
<evidence type="ECO:0000313" key="3">
    <source>
        <dbReference type="EMBL" id="ACE03826.1"/>
    </source>
</evidence>
<keyword evidence="2" id="KW-0812">Transmembrane</keyword>
<name>B3EPE8_CHLPB</name>
<gene>
    <name evidence="3" type="ordered locus">Cphamn1_0875</name>
</gene>
<keyword evidence="2" id="KW-0472">Membrane</keyword>
<feature type="compositionally biased region" description="Basic residues" evidence="1">
    <location>
        <begin position="1"/>
        <end position="17"/>
    </location>
</feature>
<feature type="transmembrane region" description="Helical" evidence="2">
    <location>
        <begin position="120"/>
        <end position="141"/>
    </location>
</feature>
<dbReference type="EMBL" id="CP001101">
    <property type="protein sequence ID" value="ACE03826.1"/>
    <property type="molecule type" value="Genomic_DNA"/>
</dbReference>
<accession>B3EPE8</accession>
<evidence type="ECO:0000256" key="1">
    <source>
        <dbReference type="SAM" id="MobiDB-lite"/>
    </source>
</evidence>
<feature type="region of interest" description="Disordered" evidence="1">
    <location>
        <begin position="1"/>
        <end position="27"/>
    </location>
</feature>
<evidence type="ECO:0000256" key="2">
    <source>
        <dbReference type="SAM" id="Phobius"/>
    </source>
</evidence>
<sequence length="159" mass="18070">MSGLRARRTERRSRSVRKSTAMSAEQLNDPIHQQSLLPAYSPRSPYFNFCPLPFDLNSHIHPILPLFNRERFDSPCGVIRILAGAGIEFPAVQGKGGRGRFRYLLFRAAHRQARRSRCPFSRWLSVFQGLTLKMIVIIHSLPLVHAPLYTDPSTTSLSL</sequence>
<dbReference type="AlphaFoldDB" id="B3EPE8"/>